<dbReference type="EMBL" id="LAZR01003501">
    <property type="protein sequence ID" value="KKN17650.1"/>
    <property type="molecule type" value="Genomic_DNA"/>
</dbReference>
<accession>A0A0F9NDS6</accession>
<gene>
    <name evidence="1" type="ORF">LCGC14_0963630</name>
</gene>
<dbReference type="SUPFAM" id="SSF103370">
    <property type="entry name" value="NinB"/>
    <property type="match status" value="1"/>
</dbReference>
<dbReference type="Gene3D" id="1.10.3790.10">
    <property type="entry name" value="NinB"/>
    <property type="match status" value="1"/>
</dbReference>
<name>A0A0F9NDS6_9ZZZZ</name>
<dbReference type="AlphaFoldDB" id="A0A0F9NDS6"/>
<proteinExistence type="predicted"/>
<comment type="caution">
    <text evidence="1">The sequence shown here is derived from an EMBL/GenBank/DDBJ whole genome shotgun (WGS) entry which is preliminary data.</text>
</comment>
<organism evidence="1">
    <name type="scientific">marine sediment metagenome</name>
    <dbReference type="NCBI Taxonomy" id="412755"/>
    <lineage>
        <taxon>unclassified sequences</taxon>
        <taxon>metagenomes</taxon>
        <taxon>ecological metagenomes</taxon>
    </lineage>
</organism>
<sequence length="112" mass="13180">MKTEEKQRTLKQNRALHLWFNHLSEELNNAGLDLKQTLRHDAEIPWSSFLVKECLFRPIMKAQFGFSTTTKLSTKQIDEVFDTVNRYISDLGIHVPFPSIESIMMKQRQNEN</sequence>
<protein>
    <submittedName>
        <fullName evidence="1">Uncharacterized protein</fullName>
    </submittedName>
</protein>
<reference evidence="1" key="1">
    <citation type="journal article" date="2015" name="Nature">
        <title>Complex archaea that bridge the gap between prokaryotes and eukaryotes.</title>
        <authorList>
            <person name="Spang A."/>
            <person name="Saw J.H."/>
            <person name="Jorgensen S.L."/>
            <person name="Zaremba-Niedzwiedzka K."/>
            <person name="Martijn J."/>
            <person name="Lind A.E."/>
            <person name="van Eijk R."/>
            <person name="Schleper C."/>
            <person name="Guy L."/>
            <person name="Ettema T.J."/>
        </authorList>
    </citation>
    <scope>NUCLEOTIDE SEQUENCE</scope>
</reference>
<dbReference type="InterPro" id="IPR036619">
    <property type="entry name" value="NinB_sf"/>
</dbReference>
<evidence type="ECO:0000313" key="1">
    <source>
        <dbReference type="EMBL" id="KKN17650.1"/>
    </source>
</evidence>